<dbReference type="CDD" id="cd22851">
    <property type="entry name" value="SMN_N"/>
    <property type="match status" value="1"/>
</dbReference>
<sequence length="250" mass="27784">MAENNFILFKRNDQDQDSNEDAWDDTALIQAYDRAVNLAKEKVASQLSLEEEAPESTSSDVPEEEESVSPSKALKKNNWKVGDNVRSVYSEDGVEYEAIIKKIKQTNSTCLIKYLGYDNEEVVFIKDLKPSSGPAARNQQIVAAGEIAPESSSDMECEAFQSSKPAPIAGLSWQPVKPEPMPPNFPEQNFGMSIPPPPPPTAWPSHGTAEMDSDSLYSMLMSWYMAGYHTGYYQGVQQRNKRKSNNTSTS</sequence>
<dbReference type="CDD" id="cd22852">
    <property type="entry name" value="SMN_C"/>
    <property type="match status" value="1"/>
</dbReference>
<evidence type="ECO:0000256" key="4">
    <source>
        <dbReference type="ARBA" id="ARBA00022490"/>
    </source>
</evidence>
<dbReference type="GO" id="GO:0008380">
    <property type="term" value="P:RNA splicing"/>
    <property type="evidence" value="ECO:0007669"/>
    <property type="project" value="UniProtKB-KW"/>
</dbReference>
<dbReference type="InterPro" id="IPR047313">
    <property type="entry name" value="SMN_C"/>
</dbReference>
<evidence type="ECO:0000256" key="6">
    <source>
        <dbReference type="ARBA" id="ARBA00023187"/>
    </source>
</evidence>
<dbReference type="InterPro" id="IPR002999">
    <property type="entry name" value="Tudor"/>
</dbReference>
<dbReference type="GO" id="GO:0015030">
    <property type="term" value="C:Cajal body"/>
    <property type="evidence" value="ECO:0007669"/>
    <property type="project" value="UniProtKB-SubCell"/>
</dbReference>
<comment type="caution">
    <text evidence="11">The sequence shown here is derived from an EMBL/GenBank/DDBJ whole genome shotgun (WGS) entry which is preliminary data.</text>
</comment>
<dbReference type="GO" id="GO:0006397">
    <property type="term" value="P:mRNA processing"/>
    <property type="evidence" value="ECO:0007669"/>
    <property type="project" value="UniProtKB-KW"/>
</dbReference>
<dbReference type="GO" id="GO:0003723">
    <property type="term" value="F:RNA binding"/>
    <property type="evidence" value="ECO:0007669"/>
    <property type="project" value="InterPro"/>
</dbReference>
<dbReference type="Gene3D" id="2.30.30.140">
    <property type="match status" value="1"/>
</dbReference>
<evidence type="ECO:0000256" key="9">
    <source>
        <dbReference type="SAM" id="MobiDB-lite"/>
    </source>
</evidence>
<feature type="domain" description="Tudor" evidence="10">
    <location>
        <begin position="78"/>
        <end position="138"/>
    </location>
</feature>
<dbReference type="PANTHER" id="PTHR39267">
    <property type="entry name" value="SURVIVAL MOTOR NEURON-LIKE PROTEIN 1"/>
    <property type="match status" value="1"/>
</dbReference>
<organism evidence="11 12">
    <name type="scientific">Daphnia galeata</name>
    <dbReference type="NCBI Taxonomy" id="27404"/>
    <lineage>
        <taxon>Eukaryota</taxon>
        <taxon>Metazoa</taxon>
        <taxon>Ecdysozoa</taxon>
        <taxon>Arthropoda</taxon>
        <taxon>Crustacea</taxon>
        <taxon>Branchiopoda</taxon>
        <taxon>Diplostraca</taxon>
        <taxon>Cladocera</taxon>
        <taxon>Anomopoda</taxon>
        <taxon>Daphniidae</taxon>
        <taxon>Daphnia</taxon>
    </lineage>
</organism>
<evidence type="ECO:0000313" key="11">
    <source>
        <dbReference type="EMBL" id="CAH0098176.1"/>
    </source>
</evidence>
<feature type="region of interest" description="Disordered" evidence="9">
    <location>
        <begin position="1"/>
        <end position="22"/>
    </location>
</feature>
<dbReference type="InterPro" id="IPR047298">
    <property type="entry name" value="Tudor_SMN_eumet"/>
</dbReference>
<reference evidence="11" key="1">
    <citation type="submission" date="2021-11" db="EMBL/GenBank/DDBJ databases">
        <authorList>
            <person name="Schell T."/>
        </authorList>
    </citation>
    <scope>NUCLEOTIDE SEQUENCE</scope>
    <source>
        <strain evidence="11">M5</strain>
    </source>
</reference>
<evidence type="ECO:0000256" key="3">
    <source>
        <dbReference type="ARBA" id="ARBA00005371"/>
    </source>
</evidence>
<keyword evidence="4" id="KW-0963">Cytoplasm</keyword>
<dbReference type="PROSITE" id="PS50304">
    <property type="entry name" value="TUDOR"/>
    <property type="match status" value="1"/>
</dbReference>
<evidence type="ECO:0000313" key="12">
    <source>
        <dbReference type="Proteomes" id="UP000789390"/>
    </source>
</evidence>
<keyword evidence="5" id="KW-0507">mRNA processing</keyword>
<comment type="subcellular location">
    <subcellularLocation>
        <location evidence="1">Cytoplasm</location>
        <location evidence="1">Myofibril</location>
        <location evidence="1">Sarcomere</location>
        <location evidence="1">Z line</location>
    </subcellularLocation>
    <subcellularLocation>
        <location evidence="2">Nucleus</location>
        <location evidence="2">Cajal body</location>
    </subcellularLocation>
    <subcellularLocation>
        <location evidence="8">Nucleus</location>
        <location evidence="8">Gem</location>
    </subcellularLocation>
</comment>
<evidence type="ECO:0000256" key="8">
    <source>
        <dbReference type="ARBA" id="ARBA00034695"/>
    </source>
</evidence>
<feature type="region of interest" description="Disordered" evidence="9">
    <location>
        <begin position="46"/>
        <end position="71"/>
    </location>
</feature>
<dbReference type="PANTHER" id="PTHR39267:SF1">
    <property type="entry name" value="SURVIVAL MOTOR NEURON PROTEIN"/>
    <property type="match status" value="1"/>
</dbReference>
<dbReference type="SMART" id="SM00333">
    <property type="entry name" value="TUDOR"/>
    <property type="match status" value="1"/>
</dbReference>
<dbReference type="EMBL" id="CAKKLH010000001">
    <property type="protein sequence ID" value="CAH0098176.1"/>
    <property type="molecule type" value="Genomic_DNA"/>
</dbReference>
<dbReference type="CDD" id="cd20398">
    <property type="entry name" value="Tudor_SMN"/>
    <property type="match status" value="1"/>
</dbReference>
<dbReference type="InterPro" id="IPR010304">
    <property type="entry name" value="SMN_Tudor"/>
</dbReference>
<dbReference type="SUPFAM" id="SSF63748">
    <property type="entry name" value="Tudor/PWWP/MBT"/>
    <property type="match status" value="1"/>
</dbReference>
<comment type="similarity">
    <text evidence="3">Belongs to the SMN family.</text>
</comment>
<dbReference type="InterPro" id="IPR049481">
    <property type="entry name" value="SMN_G2-BD"/>
</dbReference>
<accession>A0A8J2WG22</accession>
<protein>
    <recommendedName>
        <fullName evidence="10">Tudor domain-containing protein</fullName>
    </recommendedName>
</protein>
<dbReference type="Gene3D" id="3.40.190.10">
    <property type="entry name" value="Periplasmic binding protein-like II"/>
    <property type="match status" value="1"/>
</dbReference>
<evidence type="ECO:0000259" key="10">
    <source>
        <dbReference type="PROSITE" id="PS50304"/>
    </source>
</evidence>
<keyword evidence="6" id="KW-0508">mRNA splicing</keyword>
<gene>
    <name evidence="11" type="ORF">DGAL_LOCUS223</name>
</gene>
<dbReference type="GO" id="GO:0097504">
    <property type="term" value="C:Gemini of Cajal bodies"/>
    <property type="evidence" value="ECO:0007669"/>
    <property type="project" value="UniProtKB-SubCell"/>
</dbReference>
<dbReference type="InterPro" id="IPR040424">
    <property type="entry name" value="Smn1"/>
</dbReference>
<keyword evidence="12" id="KW-1185">Reference proteome</keyword>
<proteinExistence type="inferred from homology"/>
<dbReference type="Pfam" id="PF06003">
    <property type="entry name" value="SMN_Tudor"/>
    <property type="match status" value="1"/>
</dbReference>
<evidence type="ECO:0000256" key="5">
    <source>
        <dbReference type="ARBA" id="ARBA00022664"/>
    </source>
</evidence>
<name>A0A8J2WG22_9CRUS</name>
<dbReference type="Pfam" id="PF20636">
    <property type="entry name" value="SMN_G2-BD"/>
    <property type="match status" value="1"/>
</dbReference>
<dbReference type="AlphaFoldDB" id="A0A8J2WG22"/>
<keyword evidence="7" id="KW-0539">Nucleus</keyword>
<dbReference type="Pfam" id="PF20635">
    <property type="entry name" value="SMN_YG-box"/>
    <property type="match status" value="1"/>
</dbReference>
<evidence type="ECO:0000256" key="1">
    <source>
        <dbReference type="ARBA" id="ARBA00004216"/>
    </source>
</evidence>
<dbReference type="GO" id="GO:0030018">
    <property type="term" value="C:Z disc"/>
    <property type="evidence" value="ECO:0007669"/>
    <property type="project" value="UniProtKB-SubCell"/>
</dbReference>
<dbReference type="Proteomes" id="UP000789390">
    <property type="component" value="Unassembled WGS sequence"/>
</dbReference>
<dbReference type="OrthoDB" id="197400at2759"/>
<evidence type="ECO:0000256" key="7">
    <source>
        <dbReference type="ARBA" id="ARBA00023242"/>
    </source>
</evidence>
<evidence type="ECO:0000256" key="2">
    <source>
        <dbReference type="ARBA" id="ARBA00004408"/>
    </source>
</evidence>